<evidence type="ECO:0000313" key="4">
    <source>
        <dbReference type="Proteomes" id="UP000053029"/>
    </source>
</evidence>
<evidence type="ECO:0000256" key="1">
    <source>
        <dbReference type="SAM" id="MobiDB-lite"/>
    </source>
</evidence>
<sequence length="425" mass="45641">MFGIIADLIASVTTILLPAYLSYKALRTNDPAQTHPWLIYFTILSLTLLFESWTLFIIGWIPFYSWLRLIFLLYLVLPQTQGAKVLYLDYLEPYIVHHERQIDQFIGETHDKLQQMGLGYMNIAIEWAREKILGQKSPQQHAGQQQAAGVGGYASYASDLLSRFAMPGARTNTPTQPGATSAGVYSMVSSFAAGLASTSNPSQGTYRSAAAEAASISIPPNLFQFENIPGQSTAEKSSFITAQRDRLLGLVRMLDSEQQNLDLAYGAAPGDGNGRGGNGGHSKRPSSSGSGLAMGGGLKAKSRSEQSFENVDYDEATGGSNTPADPHDRRRTSGGDGAGGGWIPAGVSGWFSGSGPGGGPGGDAHYDRSERDMERERMRDSGPESTSPSARASRGWTAARDITDEISRGMSSGVDSLIGDPERRR</sequence>
<dbReference type="PANTHER" id="PTHR12300:SF177">
    <property type="entry name" value="PROTEIN YOP1"/>
    <property type="match status" value="1"/>
</dbReference>
<dbReference type="PANTHER" id="PTHR12300">
    <property type="entry name" value="HVA22-LIKE PROTEINS"/>
    <property type="match status" value="1"/>
</dbReference>
<dbReference type="VEuPathDB" id="FungiDB:Z517_03982"/>
<keyword evidence="2" id="KW-0472">Membrane</keyword>
<dbReference type="Pfam" id="PF03134">
    <property type="entry name" value="TB2_DP1_HVA22"/>
    <property type="match status" value="1"/>
</dbReference>
<dbReference type="Proteomes" id="UP000053029">
    <property type="component" value="Unassembled WGS sequence"/>
</dbReference>
<feature type="region of interest" description="Disordered" evidence="1">
    <location>
        <begin position="264"/>
        <end position="425"/>
    </location>
</feature>
<dbReference type="InterPro" id="IPR004345">
    <property type="entry name" value="TB2_DP1_HVA22"/>
</dbReference>
<evidence type="ECO:0000256" key="2">
    <source>
        <dbReference type="SAM" id="Phobius"/>
    </source>
</evidence>
<evidence type="ECO:0000313" key="3">
    <source>
        <dbReference type="EMBL" id="KIW80959.1"/>
    </source>
</evidence>
<dbReference type="GeneID" id="25303472"/>
<dbReference type="EMBL" id="KN846971">
    <property type="protein sequence ID" value="KIW80959.1"/>
    <property type="molecule type" value="Genomic_DNA"/>
</dbReference>
<proteinExistence type="predicted"/>
<reference evidence="3 4" key="1">
    <citation type="submission" date="2015-01" db="EMBL/GenBank/DDBJ databases">
        <title>The Genome Sequence of Fonsecaea pedrosoi CBS 271.37.</title>
        <authorList>
            <consortium name="The Broad Institute Genomics Platform"/>
            <person name="Cuomo C."/>
            <person name="de Hoog S."/>
            <person name="Gorbushina A."/>
            <person name="Stielow B."/>
            <person name="Teixiera M."/>
            <person name="Abouelleil A."/>
            <person name="Chapman S.B."/>
            <person name="Priest M."/>
            <person name="Young S.K."/>
            <person name="Wortman J."/>
            <person name="Nusbaum C."/>
            <person name="Birren B."/>
        </authorList>
    </citation>
    <scope>NUCLEOTIDE SEQUENCE [LARGE SCALE GENOMIC DNA]</scope>
    <source>
        <strain evidence="3 4">CBS 271.37</strain>
    </source>
</reference>
<dbReference type="HOGENOM" id="CLU_048918_1_0_1"/>
<dbReference type="RefSeq" id="XP_013284767.1">
    <property type="nucleotide sequence ID" value="XM_013429313.1"/>
</dbReference>
<organism evidence="3 4">
    <name type="scientific">Fonsecaea pedrosoi CBS 271.37</name>
    <dbReference type="NCBI Taxonomy" id="1442368"/>
    <lineage>
        <taxon>Eukaryota</taxon>
        <taxon>Fungi</taxon>
        <taxon>Dikarya</taxon>
        <taxon>Ascomycota</taxon>
        <taxon>Pezizomycotina</taxon>
        <taxon>Eurotiomycetes</taxon>
        <taxon>Chaetothyriomycetidae</taxon>
        <taxon>Chaetothyriales</taxon>
        <taxon>Herpotrichiellaceae</taxon>
        <taxon>Fonsecaea</taxon>
    </lineage>
</organism>
<dbReference type="AlphaFoldDB" id="A0A0D2H8Q4"/>
<keyword evidence="2" id="KW-0812">Transmembrane</keyword>
<feature type="transmembrane region" description="Helical" evidence="2">
    <location>
        <begin position="38"/>
        <end position="63"/>
    </location>
</feature>
<feature type="compositionally biased region" description="Gly residues" evidence="1">
    <location>
        <begin position="334"/>
        <end position="343"/>
    </location>
</feature>
<feature type="compositionally biased region" description="Gly residues" evidence="1">
    <location>
        <begin position="352"/>
        <end position="362"/>
    </location>
</feature>
<feature type="transmembrane region" description="Helical" evidence="2">
    <location>
        <begin position="6"/>
        <end position="26"/>
    </location>
</feature>
<keyword evidence="4" id="KW-1185">Reference proteome</keyword>
<dbReference type="OrthoDB" id="434647at2759"/>
<keyword evidence="2" id="KW-1133">Transmembrane helix</keyword>
<dbReference type="STRING" id="1442368.A0A0D2H8Q4"/>
<gene>
    <name evidence="3" type="ORF">Z517_03982</name>
</gene>
<accession>A0A0D2H8Q4</accession>
<name>A0A0D2H8Q4_9EURO</name>
<feature type="compositionally biased region" description="Basic and acidic residues" evidence="1">
    <location>
        <begin position="364"/>
        <end position="382"/>
    </location>
</feature>
<evidence type="ECO:0008006" key="5">
    <source>
        <dbReference type="Google" id="ProtNLM"/>
    </source>
</evidence>
<feature type="compositionally biased region" description="Gly residues" evidence="1">
    <location>
        <begin position="269"/>
        <end position="280"/>
    </location>
</feature>
<protein>
    <recommendedName>
        <fullName evidence="5">Protein YOP1</fullName>
    </recommendedName>
</protein>